<dbReference type="AlphaFoldDB" id="A0A545VDP4"/>
<accession>A0A545VDP4</accession>
<protein>
    <submittedName>
        <fullName evidence="2">Uncharacterized protein</fullName>
    </submittedName>
</protein>
<evidence type="ECO:0000313" key="2">
    <source>
        <dbReference type="EMBL" id="TQV99749.1"/>
    </source>
</evidence>
<feature type="compositionally biased region" description="Basic and acidic residues" evidence="1">
    <location>
        <begin position="30"/>
        <end position="73"/>
    </location>
</feature>
<dbReference type="Proteomes" id="UP000315783">
    <property type="component" value="Unassembled WGS sequence"/>
</dbReference>
<evidence type="ECO:0000313" key="3">
    <source>
        <dbReference type="Proteomes" id="UP000315783"/>
    </source>
</evidence>
<name>A0A545VDP4_9HYPO</name>
<gene>
    <name evidence="2" type="ORF">IF1G_01964</name>
</gene>
<evidence type="ECO:0000256" key="1">
    <source>
        <dbReference type="SAM" id="MobiDB-lite"/>
    </source>
</evidence>
<sequence length="117" mass="12975">MEPSFDMGEKARGPVSRNTRATPPKKKSRGEREERDSGKGTLDDSANDKLRWENKSEGKKEKTSRNKNTEKARSGALGPMGRCKGGVLARWLMPALVSVWDSCDGDVKAKRRGKGRK</sequence>
<reference evidence="2 3" key="1">
    <citation type="journal article" date="2019" name="Appl. Microbiol. Biotechnol.">
        <title>Genome sequence of Isaria javanica and comparative genome analysis insights into family S53 peptidase evolution in fungal entomopathogens.</title>
        <authorList>
            <person name="Lin R."/>
            <person name="Zhang X."/>
            <person name="Xin B."/>
            <person name="Zou M."/>
            <person name="Gao Y."/>
            <person name="Qin F."/>
            <person name="Hu Q."/>
            <person name="Xie B."/>
            <person name="Cheng X."/>
        </authorList>
    </citation>
    <scope>NUCLEOTIDE SEQUENCE [LARGE SCALE GENOMIC DNA]</scope>
    <source>
        <strain evidence="2 3">IJ1G</strain>
    </source>
</reference>
<proteinExistence type="predicted"/>
<feature type="region of interest" description="Disordered" evidence="1">
    <location>
        <begin position="1"/>
        <end position="81"/>
    </location>
</feature>
<comment type="caution">
    <text evidence="2">The sequence shown here is derived from an EMBL/GenBank/DDBJ whole genome shotgun (WGS) entry which is preliminary data.</text>
</comment>
<keyword evidence="3" id="KW-1185">Reference proteome</keyword>
<dbReference type="EMBL" id="SPUK01000002">
    <property type="protein sequence ID" value="TQV99749.1"/>
    <property type="molecule type" value="Genomic_DNA"/>
</dbReference>
<organism evidence="2 3">
    <name type="scientific">Cordyceps javanica</name>
    <dbReference type="NCBI Taxonomy" id="43265"/>
    <lineage>
        <taxon>Eukaryota</taxon>
        <taxon>Fungi</taxon>
        <taxon>Dikarya</taxon>
        <taxon>Ascomycota</taxon>
        <taxon>Pezizomycotina</taxon>
        <taxon>Sordariomycetes</taxon>
        <taxon>Hypocreomycetidae</taxon>
        <taxon>Hypocreales</taxon>
        <taxon>Cordycipitaceae</taxon>
        <taxon>Cordyceps</taxon>
    </lineage>
</organism>